<evidence type="ECO:0000313" key="5">
    <source>
        <dbReference type="Proteomes" id="UP000775686"/>
    </source>
</evidence>
<evidence type="ECO:0000313" key="4">
    <source>
        <dbReference type="EMBL" id="MBM6744599.1"/>
    </source>
</evidence>
<dbReference type="RefSeq" id="WP_204864251.1">
    <property type="nucleotide sequence ID" value="NZ_JACJKH010000016.1"/>
</dbReference>
<dbReference type="EMBL" id="JACJKH010000016">
    <property type="protein sequence ID" value="MBM6744599.1"/>
    <property type="molecule type" value="Genomic_DNA"/>
</dbReference>
<name>A0ABS2EI10_9FIRM</name>
<dbReference type="InterPro" id="IPR002110">
    <property type="entry name" value="Ankyrin_rpt"/>
</dbReference>
<dbReference type="PROSITE" id="PS50297">
    <property type="entry name" value="ANK_REP_REGION"/>
    <property type="match status" value="1"/>
</dbReference>
<feature type="repeat" description="ANK" evidence="3">
    <location>
        <begin position="39"/>
        <end position="71"/>
    </location>
</feature>
<keyword evidence="5" id="KW-1185">Reference proteome</keyword>
<evidence type="ECO:0000256" key="3">
    <source>
        <dbReference type="PROSITE-ProRule" id="PRU00023"/>
    </source>
</evidence>
<dbReference type="SMART" id="SM00248">
    <property type="entry name" value="ANK"/>
    <property type="match status" value="2"/>
</dbReference>
<dbReference type="InterPro" id="IPR036770">
    <property type="entry name" value="Ankyrin_rpt-contain_sf"/>
</dbReference>
<evidence type="ECO:0000256" key="1">
    <source>
        <dbReference type="ARBA" id="ARBA00022737"/>
    </source>
</evidence>
<gene>
    <name evidence="4" type="ORF">H6A32_09810</name>
</gene>
<dbReference type="PROSITE" id="PS50088">
    <property type="entry name" value="ANK_REPEAT"/>
    <property type="match status" value="1"/>
</dbReference>
<reference evidence="4 5" key="1">
    <citation type="journal article" date="2021" name="Sci. Rep.">
        <title>The distribution of antibiotic resistance genes in chicken gut microbiota commensals.</title>
        <authorList>
            <person name="Juricova H."/>
            <person name="Matiasovicova J."/>
            <person name="Kubasova T."/>
            <person name="Cejkova D."/>
            <person name="Rychlik I."/>
        </authorList>
    </citation>
    <scope>NUCLEOTIDE SEQUENCE [LARGE SCALE GENOMIC DNA]</scope>
    <source>
        <strain evidence="4 5">An770</strain>
    </source>
</reference>
<dbReference type="Pfam" id="PF12796">
    <property type="entry name" value="Ank_2"/>
    <property type="match status" value="1"/>
</dbReference>
<protein>
    <submittedName>
        <fullName evidence="4">Ankyrin repeat domain-containing protein</fullName>
    </submittedName>
</protein>
<dbReference type="Proteomes" id="UP000775686">
    <property type="component" value="Unassembled WGS sequence"/>
</dbReference>
<evidence type="ECO:0000256" key="2">
    <source>
        <dbReference type="ARBA" id="ARBA00023043"/>
    </source>
</evidence>
<dbReference type="SUPFAM" id="SSF48403">
    <property type="entry name" value="Ankyrin repeat"/>
    <property type="match status" value="1"/>
</dbReference>
<accession>A0ABS2EI10</accession>
<sequence>MKKLFIVIRQGKLDEVKRIIERKPEVVNCVSGALPKKDHGQSPLQVALKAGKFEIADYLIEHGADVNFMEAEDEDPGLRAPVLFDAISAAVISLCYKRFDESEIAFGYIEKLVEKGADVNKLASNGYDAMNWAVSQAELLFERPSVYPQSQKAVRKQLAKILDLLIEHGADYVAWADRGHYAKPCPGPSNRSMYIDDFIPQDGADVDKNKELRAFMQEYFRSRNLHI</sequence>
<keyword evidence="1" id="KW-0677">Repeat</keyword>
<keyword evidence="2 3" id="KW-0040">ANK repeat</keyword>
<dbReference type="PANTHER" id="PTHR24134">
    <property type="entry name" value="ANKYRIN REPEAT-CONTAINING PROTEIN DDB_G0279043"/>
    <property type="match status" value="1"/>
</dbReference>
<organism evidence="4 5">
    <name type="scientific">Drancourtella massiliensis</name>
    <dbReference type="NCBI Taxonomy" id="1632013"/>
    <lineage>
        <taxon>Bacteria</taxon>
        <taxon>Bacillati</taxon>
        <taxon>Bacillota</taxon>
        <taxon>Clostridia</taxon>
        <taxon>Eubacteriales</taxon>
        <taxon>Oscillospiraceae</taxon>
        <taxon>Drancourtella</taxon>
    </lineage>
</organism>
<comment type="caution">
    <text evidence="4">The sequence shown here is derived from an EMBL/GenBank/DDBJ whole genome shotgun (WGS) entry which is preliminary data.</text>
</comment>
<proteinExistence type="predicted"/>
<dbReference type="Gene3D" id="1.25.40.20">
    <property type="entry name" value="Ankyrin repeat-containing domain"/>
    <property type="match status" value="1"/>
</dbReference>
<dbReference type="PANTHER" id="PTHR24134:SF9">
    <property type="entry name" value="ANKYRIN REPEAT AND SOCS BOX PROTEIN 8"/>
    <property type="match status" value="1"/>
</dbReference>